<organism evidence="3 4">
    <name type="scientific">Thermophagus xiamenensis</name>
    <dbReference type="NCBI Taxonomy" id="385682"/>
    <lineage>
        <taxon>Bacteria</taxon>
        <taxon>Pseudomonadati</taxon>
        <taxon>Bacteroidota</taxon>
        <taxon>Bacteroidia</taxon>
        <taxon>Marinilabiliales</taxon>
        <taxon>Marinilabiliaceae</taxon>
        <taxon>Thermophagus</taxon>
    </lineage>
</organism>
<feature type="compositionally biased region" description="Low complexity" evidence="1">
    <location>
        <begin position="77"/>
        <end position="91"/>
    </location>
</feature>
<evidence type="ECO:0000256" key="2">
    <source>
        <dbReference type="SAM" id="SignalP"/>
    </source>
</evidence>
<keyword evidence="4" id="KW-1185">Reference proteome</keyword>
<evidence type="ECO:0000313" key="4">
    <source>
        <dbReference type="Proteomes" id="UP000181976"/>
    </source>
</evidence>
<reference evidence="3 4" key="1">
    <citation type="submission" date="2016-10" db="EMBL/GenBank/DDBJ databases">
        <authorList>
            <person name="de Groot N.N."/>
        </authorList>
    </citation>
    <scope>NUCLEOTIDE SEQUENCE [LARGE SCALE GENOMIC DNA]</scope>
    <source>
        <strain evidence="3 4">DSM 19012</strain>
    </source>
</reference>
<accession>A0A1I2CV71</accession>
<feature type="signal peptide" evidence="2">
    <location>
        <begin position="1"/>
        <end position="23"/>
    </location>
</feature>
<sequence length="143" mass="15265">MKKLGFTLLMVLGFIFSYQNLQAQENNQSEESSQVIQTNRPGFIDNNGDGICDHYDGKRPGQGLGPGNGLGQGRNNGKGLNRNSGNRSFNGNGNGIRNGSGKGNYGRRFGLANYVDANNNGICDRIENGAILQPAGNTNKEGN</sequence>
<dbReference type="RefSeq" id="WP_010527679.1">
    <property type="nucleotide sequence ID" value="NZ_AFSL01000060.1"/>
</dbReference>
<evidence type="ECO:0000313" key="3">
    <source>
        <dbReference type="EMBL" id="SFE72211.1"/>
    </source>
</evidence>
<dbReference type="Proteomes" id="UP000181976">
    <property type="component" value="Unassembled WGS sequence"/>
</dbReference>
<dbReference type="STRING" id="385682.SAMN05444380_11720"/>
<proteinExistence type="predicted"/>
<evidence type="ECO:0000256" key="1">
    <source>
        <dbReference type="SAM" id="MobiDB-lite"/>
    </source>
</evidence>
<dbReference type="AlphaFoldDB" id="A0A1I2CV71"/>
<feature type="compositionally biased region" description="Gly residues" evidence="1">
    <location>
        <begin position="60"/>
        <end position="76"/>
    </location>
</feature>
<protein>
    <submittedName>
        <fullName evidence="3">Uncharacterized protein</fullName>
    </submittedName>
</protein>
<gene>
    <name evidence="3" type="ORF">SAMN05444380_11720</name>
</gene>
<dbReference type="eggNOG" id="ENOG5030RWW">
    <property type="taxonomic scope" value="Bacteria"/>
</dbReference>
<feature type="compositionally biased region" description="Polar residues" evidence="1">
    <location>
        <begin position="28"/>
        <end position="40"/>
    </location>
</feature>
<feature type="compositionally biased region" description="Gly residues" evidence="1">
    <location>
        <begin position="92"/>
        <end position="102"/>
    </location>
</feature>
<dbReference type="InParanoid" id="A0A1I2CV71"/>
<feature type="region of interest" description="Disordered" evidence="1">
    <location>
        <begin position="28"/>
        <end position="102"/>
    </location>
</feature>
<dbReference type="EMBL" id="FONA01000017">
    <property type="protein sequence ID" value="SFE72211.1"/>
    <property type="molecule type" value="Genomic_DNA"/>
</dbReference>
<name>A0A1I2CV71_9BACT</name>
<feature type="chain" id="PRO_5010227771" evidence="2">
    <location>
        <begin position="24"/>
        <end position="143"/>
    </location>
</feature>
<keyword evidence="2" id="KW-0732">Signal</keyword>
<dbReference type="OrthoDB" id="1123144at2"/>